<accession>A0A5Q0QG84</accession>
<evidence type="ECO:0000256" key="1">
    <source>
        <dbReference type="ARBA" id="ARBA00004651"/>
    </source>
</evidence>
<dbReference type="AlphaFoldDB" id="A0A5Q0QG84"/>
<gene>
    <name evidence="8" type="ORF">GFH32_11475</name>
</gene>
<evidence type="ECO:0000259" key="7">
    <source>
        <dbReference type="Pfam" id="PF13396"/>
    </source>
</evidence>
<evidence type="ECO:0000256" key="3">
    <source>
        <dbReference type="ARBA" id="ARBA00022692"/>
    </source>
</evidence>
<evidence type="ECO:0000313" key="9">
    <source>
        <dbReference type="Proteomes" id="UP000326921"/>
    </source>
</evidence>
<sequence length="43" mass="5224">MNDKLLMYQKFLWILVLVILNILGCLLYLIIYDQSRIPKKRNI</sequence>
<feature type="domain" description="Cardiolipin synthase N-terminal" evidence="7">
    <location>
        <begin position="10"/>
        <end position="31"/>
    </location>
</feature>
<dbReference type="KEGG" id="sphe:GFH32_11475"/>
<keyword evidence="3 6" id="KW-0812">Transmembrane</keyword>
<keyword evidence="9" id="KW-1185">Reference proteome</keyword>
<evidence type="ECO:0000256" key="4">
    <source>
        <dbReference type="ARBA" id="ARBA00022989"/>
    </source>
</evidence>
<evidence type="ECO:0000256" key="6">
    <source>
        <dbReference type="SAM" id="Phobius"/>
    </source>
</evidence>
<name>A0A5Q0QG84_9SPHI</name>
<proteinExistence type="predicted"/>
<organism evidence="8 9">
    <name type="scientific">Sphingobacterium zhuxiongii</name>
    <dbReference type="NCBI Taxonomy" id="2662364"/>
    <lineage>
        <taxon>Bacteria</taxon>
        <taxon>Pseudomonadati</taxon>
        <taxon>Bacteroidota</taxon>
        <taxon>Sphingobacteriia</taxon>
        <taxon>Sphingobacteriales</taxon>
        <taxon>Sphingobacteriaceae</taxon>
        <taxon>Sphingobacterium</taxon>
    </lineage>
</organism>
<dbReference type="InterPro" id="IPR027379">
    <property type="entry name" value="CLS_N"/>
</dbReference>
<reference evidence="8 9" key="1">
    <citation type="submission" date="2019-10" db="EMBL/GenBank/DDBJ databases">
        <authorList>
            <person name="Dong K."/>
        </authorList>
    </citation>
    <scope>NUCLEOTIDE SEQUENCE [LARGE SCALE GENOMIC DNA]</scope>
    <source>
        <strain evidence="9">dk4302</strain>
    </source>
</reference>
<dbReference type="Pfam" id="PF13396">
    <property type="entry name" value="PLDc_N"/>
    <property type="match status" value="1"/>
</dbReference>
<comment type="subcellular location">
    <subcellularLocation>
        <location evidence="1">Cell membrane</location>
        <topology evidence="1">Multi-pass membrane protein</topology>
    </subcellularLocation>
</comment>
<dbReference type="GO" id="GO:0005886">
    <property type="term" value="C:plasma membrane"/>
    <property type="evidence" value="ECO:0007669"/>
    <property type="project" value="UniProtKB-SubCell"/>
</dbReference>
<keyword evidence="4 6" id="KW-1133">Transmembrane helix</keyword>
<protein>
    <recommendedName>
        <fullName evidence="7">Cardiolipin synthase N-terminal domain-containing protein</fullName>
    </recommendedName>
</protein>
<evidence type="ECO:0000256" key="5">
    <source>
        <dbReference type="ARBA" id="ARBA00023136"/>
    </source>
</evidence>
<evidence type="ECO:0000256" key="2">
    <source>
        <dbReference type="ARBA" id="ARBA00022475"/>
    </source>
</evidence>
<dbReference type="EMBL" id="CP045652">
    <property type="protein sequence ID" value="QGA26898.1"/>
    <property type="molecule type" value="Genomic_DNA"/>
</dbReference>
<feature type="transmembrane region" description="Helical" evidence="6">
    <location>
        <begin position="12"/>
        <end position="31"/>
    </location>
</feature>
<evidence type="ECO:0000313" key="8">
    <source>
        <dbReference type="EMBL" id="QGA26898.1"/>
    </source>
</evidence>
<keyword evidence="5 6" id="KW-0472">Membrane</keyword>
<dbReference type="Proteomes" id="UP000326921">
    <property type="component" value="Chromosome"/>
</dbReference>
<keyword evidence="2" id="KW-1003">Cell membrane</keyword>